<reference evidence="2 4" key="2">
    <citation type="submission" date="2016-01" db="EMBL/GenBank/DDBJ databases">
        <title>The new phylogeny of the genus Mycobacterium.</title>
        <authorList>
            <person name="Tarcisio F."/>
            <person name="Conor M."/>
            <person name="Antonella G."/>
            <person name="Elisabetta G."/>
            <person name="Giulia F.S."/>
            <person name="Sara T."/>
            <person name="Anna F."/>
            <person name="Clotilde B."/>
            <person name="Roberto B."/>
            <person name="Veronica D.S."/>
            <person name="Fabio R."/>
            <person name="Monica P."/>
            <person name="Olivier J."/>
            <person name="Enrico T."/>
            <person name="Nicola S."/>
        </authorList>
    </citation>
    <scope>NUCLEOTIDE SEQUENCE [LARGE SCALE GENOMIC DNA]</scope>
    <source>
        <strain evidence="2 4">CCUG 50187</strain>
    </source>
</reference>
<evidence type="ECO:0000313" key="3">
    <source>
        <dbReference type="Proteomes" id="UP000182227"/>
    </source>
</evidence>
<gene>
    <name evidence="2" type="ORF">AWB98_01240</name>
    <name evidence="1" type="ORF">BN970_01352</name>
</gene>
<dbReference type="RefSeq" id="WP_085142577.1">
    <property type="nucleotide sequence ID" value="NZ_JACKVA010000035.1"/>
</dbReference>
<evidence type="ECO:0000313" key="2">
    <source>
        <dbReference type="EMBL" id="ORV20952.1"/>
    </source>
</evidence>
<dbReference type="GeneID" id="44299585"/>
<dbReference type="EMBL" id="CTEF01000001">
    <property type="protein sequence ID" value="CQD07203.1"/>
    <property type="molecule type" value="Genomic_DNA"/>
</dbReference>
<evidence type="ECO:0000313" key="4">
    <source>
        <dbReference type="Proteomes" id="UP000193811"/>
    </source>
</evidence>
<reference evidence="1 3" key="1">
    <citation type="submission" date="2015-03" db="EMBL/GenBank/DDBJ databases">
        <authorList>
            <person name="Murphy D."/>
        </authorList>
    </citation>
    <scope>NUCLEOTIDE SEQUENCE [LARGE SCALE GENOMIC DNA]</scope>
    <source>
        <strain evidence="1 3">D16</strain>
    </source>
</reference>
<organism evidence="1 3">
    <name type="scientific">Mycolicibacterium conceptionense</name>
    <dbReference type="NCBI Taxonomy" id="451644"/>
    <lineage>
        <taxon>Bacteria</taxon>
        <taxon>Bacillati</taxon>
        <taxon>Actinomycetota</taxon>
        <taxon>Actinomycetes</taxon>
        <taxon>Mycobacteriales</taxon>
        <taxon>Mycobacteriaceae</taxon>
        <taxon>Mycolicibacterium</taxon>
    </lineage>
</organism>
<name>A0A0U1D2Z7_9MYCO</name>
<accession>A0A0U1D2Z7</accession>
<dbReference type="AlphaFoldDB" id="A0A0U1D2Z7"/>
<dbReference type="EMBL" id="LQOP01000034">
    <property type="protein sequence ID" value="ORV20952.1"/>
    <property type="molecule type" value="Genomic_DNA"/>
</dbReference>
<sequence length="73" mass="7743">MAARGIDLEILETGTSHLGVMPVVLAPNTVKINGQEVLVPQDSTIEISPIDSNSVVTATITMMVRSLRIATEP</sequence>
<evidence type="ECO:0000313" key="1">
    <source>
        <dbReference type="EMBL" id="CQD07203.1"/>
    </source>
</evidence>
<dbReference type="Proteomes" id="UP000193811">
    <property type="component" value="Unassembled WGS sequence"/>
</dbReference>
<protein>
    <submittedName>
        <fullName evidence="1">Uncharacterized protein</fullName>
    </submittedName>
</protein>
<proteinExistence type="predicted"/>
<keyword evidence="4" id="KW-1185">Reference proteome</keyword>
<dbReference type="Proteomes" id="UP000182227">
    <property type="component" value="Unassembled WGS sequence"/>
</dbReference>